<dbReference type="Proteomes" id="UP000030669">
    <property type="component" value="Unassembled WGS sequence"/>
</dbReference>
<name>S7PWE2_GLOTA</name>
<gene>
    <name evidence="1" type="ORF">GLOTRDRAFT_140858</name>
</gene>
<dbReference type="GeneID" id="19304631"/>
<protein>
    <submittedName>
        <fullName evidence="1">Uncharacterized protein</fullName>
    </submittedName>
</protein>
<reference evidence="1 2" key="1">
    <citation type="journal article" date="2012" name="Science">
        <title>The Paleozoic origin of enzymatic lignin decomposition reconstructed from 31 fungal genomes.</title>
        <authorList>
            <person name="Floudas D."/>
            <person name="Binder M."/>
            <person name="Riley R."/>
            <person name="Barry K."/>
            <person name="Blanchette R.A."/>
            <person name="Henrissat B."/>
            <person name="Martinez A.T."/>
            <person name="Otillar R."/>
            <person name="Spatafora J.W."/>
            <person name="Yadav J.S."/>
            <person name="Aerts A."/>
            <person name="Benoit I."/>
            <person name="Boyd A."/>
            <person name="Carlson A."/>
            <person name="Copeland A."/>
            <person name="Coutinho P.M."/>
            <person name="de Vries R.P."/>
            <person name="Ferreira P."/>
            <person name="Findley K."/>
            <person name="Foster B."/>
            <person name="Gaskell J."/>
            <person name="Glotzer D."/>
            <person name="Gorecki P."/>
            <person name="Heitman J."/>
            <person name="Hesse C."/>
            <person name="Hori C."/>
            <person name="Igarashi K."/>
            <person name="Jurgens J.A."/>
            <person name="Kallen N."/>
            <person name="Kersten P."/>
            <person name="Kohler A."/>
            <person name="Kuees U."/>
            <person name="Kumar T.K.A."/>
            <person name="Kuo A."/>
            <person name="LaButti K."/>
            <person name="Larrondo L.F."/>
            <person name="Lindquist E."/>
            <person name="Ling A."/>
            <person name="Lombard V."/>
            <person name="Lucas S."/>
            <person name="Lundell T."/>
            <person name="Martin R."/>
            <person name="McLaughlin D.J."/>
            <person name="Morgenstern I."/>
            <person name="Morin E."/>
            <person name="Murat C."/>
            <person name="Nagy L.G."/>
            <person name="Nolan M."/>
            <person name="Ohm R.A."/>
            <person name="Patyshakuliyeva A."/>
            <person name="Rokas A."/>
            <person name="Ruiz-Duenas F.J."/>
            <person name="Sabat G."/>
            <person name="Salamov A."/>
            <person name="Samejima M."/>
            <person name="Schmutz J."/>
            <person name="Slot J.C."/>
            <person name="St John F."/>
            <person name="Stenlid J."/>
            <person name="Sun H."/>
            <person name="Sun S."/>
            <person name="Syed K."/>
            <person name="Tsang A."/>
            <person name="Wiebenga A."/>
            <person name="Young D."/>
            <person name="Pisabarro A."/>
            <person name="Eastwood D.C."/>
            <person name="Martin F."/>
            <person name="Cullen D."/>
            <person name="Grigoriev I.V."/>
            <person name="Hibbett D.S."/>
        </authorList>
    </citation>
    <scope>NUCLEOTIDE SEQUENCE [LARGE SCALE GENOMIC DNA]</scope>
    <source>
        <strain evidence="1 2">ATCC 11539</strain>
    </source>
</reference>
<dbReference type="HOGENOM" id="CLU_842127_0_0_1"/>
<accession>S7PWE2</accession>
<proteinExistence type="predicted"/>
<evidence type="ECO:0000313" key="2">
    <source>
        <dbReference type="Proteomes" id="UP000030669"/>
    </source>
</evidence>
<organism evidence="1 2">
    <name type="scientific">Gloeophyllum trabeum (strain ATCC 11539 / FP-39264 / Madison 617)</name>
    <name type="common">Brown rot fungus</name>
    <dbReference type="NCBI Taxonomy" id="670483"/>
    <lineage>
        <taxon>Eukaryota</taxon>
        <taxon>Fungi</taxon>
        <taxon>Dikarya</taxon>
        <taxon>Basidiomycota</taxon>
        <taxon>Agaricomycotina</taxon>
        <taxon>Agaricomycetes</taxon>
        <taxon>Gloeophyllales</taxon>
        <taxon>Gloeophyllaceae</taxon>
        <taxon>Gloeophyllum</taxon>
    </lineage>
</organism>
<dbReference type="AlphaFoldDB" id="S7PWE2"/>
<evidence type="ECO:0000313" key="1">
    <source>
        <dbReference type="EMBL" id="EPQ51941.1"/>
    </source>
</evidence>
<dbReference type="EMBL" id="KB469309">
    <property type="protein sequence ID" value="EPQ51941.1"/>
    <property type="molecule type" value="Genomic_DNA"/>
</dbReference>
<keyword evidence="2" id="KW-1185">Reference proteome</keyword>
<dbReference type="KEGG" id="gtr:GLOTRDRAFT_140858"/>
<dbReference type="RefSeq" id="XP_007869814.1">
    <property type="nucleotide sequence ID" value="XM_007871623.1"/>
</dbReference>
<sequence>MTPSMGNGSFQPDNGSVGPMYQPLVVWLPMQHWMQGPCNQAGNSAGLHHQQQFVSPELGLAPQGFQGMGAIPQSTANHQADNGVGTPQQQQQFAKLLLQALSIAFPHLVPQFFPAGNPQSSMLQQQPTGTGVQPFQDPQAMAAQHQPQVYCTALKRCLDNRQLQGPSTLPSVYNHALPPALGAPGAYPPVPMDAPLPGTGVPTACPVSRSLGTVADLAAMARGGTPNTQQTRTAAMCANPATSSAPLVAVASAHDAGNNRTYSTAFEAPGIPEDVLARINDPTKHKRLRKQLLNIGGVDARSEEGQARIQEMYDACLAVESRGNAGVRRK</sequence>